<evidence type="ECO:0000259" key="4">
    <source>
        <dbReference type="Pfam" id="PF08450"/>
    </source>
</evidence>
<dbReference type="InterPro" id="IPR051262">
    <property type="entry name" value="SMP-30/CGR1_Lactonase"/>
</dbReference>
<dbReference type="STRING" id="1165689.SAMN02927914_01205"/>
<comment type="cofactor">
    <cofactor evidence="3">
        <name>Zn(2+)</name>
        <dbReference type="ChEBI" id="CHEBI:29105"/>
    </cofactor>
    <text evidence="3">Binds 1 divalent metal cation per subunit.</text>
</comment>
<feature type="binding site" evidence="3">
    <location>
        <position position="175"/>
    </location>
    <ligand>
        <name>a divalent metal cation</name>
        <dbReference type="ChEBI" id="CHEBI:60240"/>
    </ligand>
</feature>
<evidence type="ECO:0000256" key="2">
    <source>
        <dbReference type="PIRSR" id="PIRSR605511-1"/>
    </source>
</evidence>
<dbReference type="SUPFAM" id="SSF63829">
    <property type="entry name" value="Calcium-dependent phosphotriesterase"/>
    <property type="match status" value="1"/>
</dbReference>
<reference evidence="5 6" key="1">
    <citation type="submission" date="2016-10" db="EMBL/GenBank/DDBJ databases">
        <authorList>
            <person name="de Groot N.N."/>
        </authorList>
    </citation>
    <scope>NUCLEOTIDE SEQUENCE [LARGE SCALE GENOMIC DNA]</scope>
    <source>
        <strain evidence="5 6">CGMCC 1.12097</strain>
    </source>
</reference>
<dbReference type="Pfam" id="PF08450">
    <property type="entry name" value="SGL"/>
    <property type="match status" value="1"/>
</dbReference>
<name>A0A1G5W711_9HYPH</name>
<feature type="active site" description="Proton donor/acceptor" evidence="2">
    <location>
        <position position="225"/>
    </location>
</feature>
<feature type="binding site" evidence="3">
    <location>
        <position position="118"/>
    </location>
    <ligand>
        <name>substrate</name>
    </ligand>
</feature>
<evidence type="ECO:0000256" key="1">
    <source>
        <dbReference type="ARBA" id="ARBA00022801"/>
    </source>
</evidence>
<evidence type="ECO:0000313" key="6">
    <source>
        <dbReference type="Proteomes" id="UP000198588"/>
    </source>
</evidence>
<proteinExistence type="predicted"/>
<accession>A0A1G5W711</accession>
<dbReference type="PANTHER" id="PTHR47572">
    <property type="entry name" value="LIPOPROTEIN-RELATED"/>
    <property type="match status" value="1"/>
</dbReference>
<organism evidence="5 6">
    <name type="scientific">Mesorhizobium qingshengii</name>
    <dbReference type="NCBI Taxonomy" id="1165689"/>
    <lineage>
        <taxon>Bacteria</taxon>
        <taxon>Pseudomonadati</taxon>
        <taxon>Pseudomonadota</taxon>
        <taxon>Alphaproteobacteria</taxon>
        <taxon>Hyphomicrobiales</taxon>
        <taxon>Phyllobacteriaceae</taxon>
        <taxon>Mesorhizobium</taxon>
    </lineage>
</organism>
<keyword evidence="1" id="KW-0378">Hydrolase</keyword>
<dbReference type="GO" id="GO:0016787">
    <property type="term" value="F:hydrolase activity"/>
    <property type="evidence" value="ECO:0007669"/>
    <property type="project" value="UniProtKB-KW"/>
</dbReference>
<dbReference type="GO" id="GO:0046872">
    <property type="term" value="F:metal ion binding"/>
    <property type="evidence" value="ECO:0007669"/>
    <property type="project" value="UniProtKB-KW"/>
</dbReference>
<dbReference type="InterPro" id="IPR011042">
    <property type="entry name" value="6-blade_b-propeller_TolB-like"/>
</dbReference>
<protein>
    <submittedName>
        <fullName evidence="5">Gluconolactonase</fullName>
    </submittedName>
</protein>
<feature type="binding site" evidence="3">
    <location>
        <position position="225"/>
    </location>
    <ligand>
        <name>a divalent metal cation</name>
        <dbReference type="ChEBI" id="CHEBI:60240"/>
    </ligand>
</feature>
<evidence type="ECO:0000313" key="5">
    <source>
        <dbReference type="EMBL" id="SDA53724.1"/>
    </source>
</evidence>
<dbReference type="InterPro" id="IPR013658">
    <property type="entry name" value="SGL"/>
</dbReference>
<keyword evidence="3" id="KW-0862">Zinc</keyword>
<dbReference type="InterPro" id="IPR005511">
    <property type="entry name" value="SMP-30"/>
</dbReference>
<gene>
    <name evidence="5" type="ORF">SAMN02927914_01205</name>
</gene>
<evidence type="ECO:0000256" key="3">
    <source>
        <dbReference type="PIRSR" id="PIRSR605511-2"/>
    </source>
</evidence>
<dbReference type="Proteomes" id="UP000198588">
    <property type="component" value="Unassembled WGS sequence"/>
</dbReference>
<dbReference type="EMBL" id="FMXM01000003">
    <property type="protein sequence ID" value="SDA53724.1"/>
    <property type="molecule type" value="Genomic_DNA"/>
</dbReference>
<dbReference type="PRINTS" id="PR01790">
    <property type="entry name" value="SMP30FAMILY"/>
</dbReference>
<dbReference type="RefSeq" id="WP_091576235.1">
    <property type="nucleotide sequence ID" value="NZ_FMXM01000003.1"/>
</dbReference>
<dbReference type="PANTHER" id="PTHR47572:SF4">
    <property type="entry name" value="LACTONASE DRP35"/>
    <property type="match status" value="1"/>
</dbReference>
<dbReference type="OrthoDB" id="241638at2"/>
<feature type="domain" description="SMP-30/Gluconolactonase/LRE-like region" evidence="4">
    <location>
        <begin position="32"/>
        <end position="280"/>
    </location>
</feature>
<dbReference type="Gene3D" id="2.120.10.30">
    <property type="entry name" value="TolB, C-terminal domain"/>
    <property type="match status" value="1"/>
</dbReference>
<sequence>MSALARPRHSGFDDVVGDATIEMLASGFGFLEGPVWHPYEKWLVFSDIPESRIYRRHAEGEIELLREPSHKANGNTLDRQGRLVTCEHATSRVTRAEPDGSTTVLATHHQDRQLNSPNDIVVATGGSIYFTDPGYGRMEFYGVPRRQELPFQGVYRIDGDGARLTLLADDFIQPNGLCFSLDESRLFINDTERGHIRVFGVEPNGDLNGGAVWAVTEGDGPGAPDGMKIDSRGNLYCTGPGGIHVFDASGAILGVIRTPESCANFTFGDDDLRSLFIAASTSLYRLRVRVPGLRLF</sequence>
<dbReference type="AlphaFoldDB" id="A0A1G5W711"/>
<keyword evidence="3" id="KW-0479">Metal-binding</keyword>
<feature type="binding site" evidence="3">
    <location>
        <position position="32"/>
    </location>
    <ligand>
        <name>a divalent metal cation</name>
        <dbReference type="ChEBI" id="CHEBI:60240"/>
    </ligand>
</feature>